<keyword evidence="4" id="KW-1185">Reference proteome</keyword>
<dbReference type="AlphaFoldDB" id="A0AAD5L7X7"/>
<evidence type="ECO:0000256" key="1">
    <source>
        <dbReference type="SAM" id="MobiDB-lite"/>
    </source>
</evidence>
<sequence>MYYKEPIALIVLIAICWPSLANGMPTLTGSLNNRDRSAVETGDRLRRQTDYSQDETIVVDAPEIYDDAYALTDDSPDDGNLTLRFGYGYHQQYNPFQYGGWNAYGGQQYSNIPGGYPAYPYGPYNYNNYPGSNNGTTINPFYNYNYNSGHYNGYYNPMNTTTTTTTTTTSTTSTTTRPTSTTTTTRPPYGNYYVFNFRDGSGNQTAIDDGTYGDVGQDDAFKFGNR</sequence>
<proteinExistence type="predicted"/>
<keyword evidence="2" id="KW-0732">Signal</keyword>
<feature type="chain" id="PRO_5042058870" evidence="2">
    <location>
        <begin position="24"/>
        <end position="226"/>
    </location>
</feature>
<dbReference type="EMBL" id="WJBH02000005">
    <property type="protein sequence ID" value="KAI9557800.1"/>
    <property type="molecule type" value="Genomic_DNA"/>
</dbReference>
<feature type="signal peptide" evidence="2">
    <location>
        <begin position="1"/>
        <end position="23"/>
    </location>
</feature>
<evidence type="ECO:0000313" key="3">
    <source>
        <dbReference type="EMBL" id="KAI9557800.1"/>
    </source>
</evidence>
<feature type="region of interest" description="Disordered" evidence="1">
    <location>
        <begin position="164"/>
        <end position="187"/>
    </location>
</feature>
<gene>
    <name evidence="3" type="ORF">GHT06_014549</name>
</gene>
<name>A0AAD5L7X7_9CRUS</name>
<evidence type="ECO:0000313" key="4">
    <source>
        <dbReference type="Proteomes" id="UP000820818"/>
    </source>
</evidence>
<accession>A0AAD5L7X7</accession>
<comment type="caution">
    <text evidence="3">The sequence shown here is derived from an EMBL/GenBank/DDBJ whole genome shotgun (WGS) entry which is preliminary data.</text>
</comment>
<evidence type="ECO:0000256" key="2">
    <source>
        <dbReference type="SAM" id="SignalP"/>
    </source>
</evidence>
<organism evidence="3 4">
    <name type="scientific">Daphnia sinensis</name>
    <dbReference type="NCBI Taxonomy" id="1820382"/>
    <lineage>
        <taxon>Eukaryota</taxon>
        <taxon>Metazoa</taxon>
        <taxon>Ecdysozoa</taxon>
        <taxon>Arthropoda</taxon>
        <taxon>Crustacea</taxon>
        <taxon>Branchiopoda</taxon>
        <taxon>Diplostraca</taxon>
        <taxon>Cladocera</taxon>
        <taxon>Anomopoda</taxon>
        <taxon>Daphniidae</taxon>
        <taxon>Daphnia</taxon>
        <taxon>Daphnia similis group</taxon>
    </lineage>
</organism>
<reference evidence="3 4" key="1">
    <citation type="submission" date="2022-05" db="EMBL/GenBank/DDBJ databases">
        <title>A multi-omics perspective on studying reproductive biology in Daphnia sinensis.</title>
        <authorList>
            <person name="Jia J."/>
        </authorList>
    </citation>
    <scope>NUCLEOTIDE SEQUENCE [LARGE SCALE GENOMIC DNA]</scope>
    <source>
        <strain evidence="3 4">WSL</strain>
    </source>
</reference>
<protein>
    <submittedName>
        <fullName evidence="3">Uncharacterized protein</fullName>
    </submittedName>
</protein>
<feature type="region of interest" description="Disordered" evidence="1">
    <location>
        <begin position="204"/>
        <end position="226"/>
    </location>
</feature>
<dbReference type="Proteomes" id="UP000820818">
    <property type="component" value="Linkage Group LG5"/>
</dbReference>